<evidence type="ECO:0000313" key="2">
    <source>
        <dbReference type="Proteomes" id="UP000596661"/>
    </source>
</evidence>
<dbReference type="EnsemblPlants" id="evm.model.09.1650">
    <property type="protein sequence ID" value="cds.evm.model.09.1650"/>
    <property type="gene ID" value="evm.TU.09.1650"/>
</dbReference>
<keyword evidence="2" id="KW-1185">Reference proteome</keyword>
<protein>
    <recommendedName>
        <fullName evidence="3">Retrovirus-related Pol polyprotein from transposon TNT 1-94</fullName>
    </recommendedName>
</protein>
<proteinExistence type="predicted"/>
<reference evidence="1" key="1">
    <citation type="submission" date="2018-11" db="EMBL/GenBank/DDBJ databases">
        <authorList>
            <person name="Grassa J C."/>
        </authorList>
    </citation>
    <scope>NUCLEOTIDE SEQUENCE [LARGE SCALE GENOMIC DNA]</scope>
</reference>
<reference evidence="1" key="2">
    <citation type="submission" date="2021-03" db="UniProtKB">
        <authorList>
            <consortium name="EnsemblPlants"/>
        </authorList>
    </citation>
    <scope>IDENTIFICATION</scope>
</reference>
<evidence type="ECO:0000313" key="1">
    <source>
        <dbReference type="EnsemblPlants" id="cds.evm.model.09.1650"/>
    </source>
</evidence>
<sequence>MLGHVISCLTSFDLWITLERLYRTSSKARILQLHLQLQSLKKGSLSIHDYILKMKNITYGLFAAGQLLSDDDLILYILGGLDHEYEAMVFNLTSKHDQFTLQEVQYMMHSQEIRMEQLHSISNDYSIPATHLATKNHISLTIGKHTTQTSHLVATPTTLVAMVEAEDVQTITDLSGNSAIDQVI</sequence>
<organism evidence="1 2">
    <name type="scientific">Cannabis sativa</name>
    <name type="common">Hemp</name>
    <name type="synonym">Marijuana</name>
    <dbReference type="NCBI Taxonomy" id="3483"/>
    <lineage>
        <taxon>Eukaryota</taxon>
        <taxon>Viridiplantae</taxon>
        <taxon>Streptophyta</taxon>
        <taxon>Embryophyta</taxon>
        <taxon>Tracheophyta</taxon>
        <taxon>Spermatophyta</taxon>
        <taxon>Magnoliopsida</taxon>
        <taxon>eudicotyledons</taxon>
        <taxon>Gunneridae</taxon>
        <taxon>Pentapetalae</taxon>
        <taxon>rosids</taxon>
        <taxon>fabids</taxon>
        <taxon>Rosales</taxon>
        <taxon>Cannabaceae</taxon>
        <taxon>Cannabis</taxon>
    </lineage>
</organism>
<dbReference type="EMBL" id="UZAU01000774">
    <property type="status" value="NOT_ANNOTATED_CDS"/>
    <property type="molecule type" value="Genomic_DNA"/>
</dbReference>
<evidence type="ECO:0008006" key="3">
    <source>
        <dbReference type="Google" id="ProtNLM"/>
    </source>
</evidence>
<dbReference type="Proteomes" id="UP000596661">
    <property type="component" value="Chromosome 9"/>
</dbReference>
<dbReference type="PANTHER" id="PTHR47481">
    <property type="match status" value="1"/>
</dbReference>
<dbReference type="PANTHER" id="PTHR47481:SF22">
    <property type="entry name" value="RETROTRANSPOSON GAG DOMAIN-CONTAINING PROTEIN"/>
    <property type="match status" value="1"/>
</dbReference>
<dbReference type="AlphaFoldDB" id="A0A803QF44"/>
<dbReference type="Gramene" id="evm.model.09.1650">
    <property type="protein sequence ID" value="cds.evm.model.09.1650"/>
    <property type="gene ID" value="evm.TU.09.1650"/>
</dbReference>
<dbReference type="Pfam" id="PF14223">
    <property type="entry name" value="Retrotran_gag_2"/>
    <property type="match status" value="1"/>
</dbReference>
<accession>A0A803QF44</accession>
<name>A0A803QF44_CANSA</name>